<protein>
    <recommendedName>
        <fullName evidence="4">Ubiquinone biosynthesis methyltransferase UbiE</fullName>
    </recommendedName>
</protein>
<dbReference type="RefSeq" id="WP_138270740.1">
    <property type="nucleotide sequence ID" value="NZ_BAABXP010000001.1"/>
</dbReference>
<feature type="transmembrane region" description="Helical" evidence="1">
    <location>
        <begin position="12"/>
        <end position="29"/>
    </location>
</feature>
<organism evidence="2 3">
    <name type="scientific">Blautia caecimuris</name>
    <dbReference type="NCBI Taxonomy" id="1796615"/>
    <lineage>
        <taxon>Bacteria</taxon>
        <taxon>Bacillati</taxon>
        <taxon>Bacillota</taxon>
        <taxon>Clostridia</taxon>
        <taxon>Lachnospirales</taxon>
        <taxon>Lachnospiraceae</taxon>
        <taxon>Blautia</taxon>
    </lineage>
</organism>
<evidence type="ECO:0000313" key="3">
    <source>
        <dbReference type="Proteomes" id="UP001549106"/>
    </source>
</evidence>
<comment type="caution">
    <text evidence="2">The sequence shown here is derived from an EMBL/GenBank/DDBJ whole genome shotgun (WGS) entry which is preliminary data.</text>
</comment>
<evidence type="ECO:0000313" key="2">
    <source>
        <dbReference type="EMBL" id="MET3749369.1"/>
    </source>
</evidence>
<keyword evidence="1" id="KW-0812">Transmembrane</keyword>
<keyword evidence="1" id="KW-1133">Transmembrane helix</keyword>
<keyword evidence="3" id="KW-1185">Reference proteome</keyword>
<sequence>MDEIKREKYKKFGERGVVLTGIFLFLSMMAYSNDIVFYIAGVLWCASLMLLIYASKNIILKIIFGLMILGIIIIFLLF</sequence>
<accession>A0ABV2LYU5</accession>
<dbReference type="Proteomes" id="UP001549106">
    <property type="component" value="Unassembled WGS sequence"/>
</dbReference>
<keyword evidence="1" id="KW-0472">Membrane</keyword>
<name>A0ABV2LYU5_9FIRM</name>
<evidence type="ECO:0008006" key="4">
    <source>
        <dbReference type="Google" id="ProtNLM"/>
    </source>
</evidence>
<dbReference type="EMBL" id="JBEPMJ010000003">
    <property type="protein sequence ID" value="MET3749369.1"/>
    <property type="molecule type" value="Genomic_DNA"/>
</dbReference>
<gene>
    <name evidence="2" type="ORF">ABID24_000596</name>
</gene>
<reference evidence="2 3" key="1">
    <citation type="submission" date="2024-06" db="EMBL/GenBank/DDBJ databases">
        <title>Genomic Encyclopedia of Type Strains, Phase IV (KMG-IV): sequencing the most valuable type-strain genomes for metagenomic binning, comparative biology and taxonomic classification.</title>
        <authorList>
            <person name="Goeker M."/>
        </authorList>
    </citation>
    <scope>NUCLEOTIDE SEQUENCE [LARGE SCALE GENOMIC DNA]</scope>
    <source>
        <strain evidence="2 3">DSM 29492</strain>
    </source>
</reference>
<feature type="transmembrane region" description="Helical" evidence="1">
    <location>
        <begin position="58"/>
        <end position="77"/>
    </location>
</feature>
<feature type="transmembrane region" description="Helical" evidence="1">
    <location>
        <begin position="35"/>
        <end position="53"/>
    </location>
</feature>
<evidence type="ECO:0000256" key="1">
    <source>
        <dbReference type="SAM" id="Phobius"/>
    </source>
</evidence>
<proteinExistence type="predicted"/>